<sequence>MPSSSRWGPWRSILMLTPVLIGAPWFAYQQHFKLPEPLSLLTNPDTKLPQISEERILGFAKHLSEGIGFRTVGTYEHALADAWMVQTAEKVKKQCEEIVLETGRKLECEVWRQEGSGNHRFDMMGKRLYKTYVNLSNIILRISDGTPEGKEHAVLVNSHLDSTLPSPGAADDALAVGIMLDCMRVLIETPEWSPKHAIVFLFNHAEESLQDGSHLFSTQHPIASTVRAVVNLEAAGTTGREILFQATSEQMIEAYSHVPRPYGTIFANDIFSSGIILSDTDFRQFEQYLNVTGLDMAVVGNSYLYHMRKDLVENIEAGVAQHMGENTLALLLHLSADGSPLSSLTEGYTRPTTVFFAHVGPTFFIYSFTTAKILYSVLLLASLVLVRWTFVDPAPALKKGHGFWREQIKGSLAVLAGIVGTIALPNVVAIIMKSVLNRGMSWFRSPFAPIGLYGPPALLGAMISQYLMGEIHEQSVFTAMLLMQAFFGVAVQMINIGSAAIFFLTALPLFVALLLNPVFIGSNKRISLWTYALGQMLPALTGSLLLLGVVEVFVPLTGRMGADAPADNIVAIIISALGALAFPLTLPFTHRFGRRALFRGVVVMGAVTTLSMALYATLEPFDEMHQKRLFFIHLENITTHEHHLHMAAADGAPGFELLVQDIAKEFGNADVKPIPVVMDDYNSDWDSIYPFSAFLSPYKIPLTVDANYVSPWVNQQEFVVTSMNHDENLVPGTRNLTVHVSHPGLIWTAIAFDAHVLKWSLDDNPPDEYARHHIKEGSFYGHDIYSFDMVVKVPPGTPADDKGILVNFIGMQEKGIWPAKKAVKAQGGIAMQLFENLDAWLDEKTSGRVDALLFGSVADLTIIMNFIRSAKSGSDWTANELIAYNISVSGVPPEVFFSSVAEPSLDHLDADILTAPPGAEDPNLSDAVIAYLDYLNLAVSATQECSIDDFAVRTLDLLGFNERGTVVATRYTIPLTICGDSNQVAQADVCLLHRPTMVLLVLIKDKTLFNKTDAESQVIAEAIAAFQFNNKKREGRGLAALAAMTIPCITMSGTRPTFYLVPVTQELSIAVIGGVYPATETRVLKCVTVAAHTRRASEGMEDTEYRELALRRLLAFRMLARSHWNMFLEGIFDMMGKRLYKTYVNLSNIILRISDGTPEGKEHAVLVNSHLDSTLPSPGAADDALAVGIMLDCMRVLIETPDWSPKHAIVFLFNHAEESLQDGSRLFSTPHPIASTLIQSTAIAFDAHVLKWSLDDNPPDEYARHHIKEGSFYGHDMYSFDMVVKVPPGTPADDKGILVNFIGMQEKGIWPAKKAVKAQGGIAMQLFENLDAWLDEKTSGRVDALLFGSVAGISYI</sequence>
<feature type="transmembrane region" description="Helical" evidence="15">
    <location>
        <begin position="569"/>
        <end position="589"/>
    </location>
</feature>
<evidence type="ECO:0000256" key="5">
    <source>
        <dbReference type="ARBA" id="ARBA00022692"/>
    </source>
</evidence>
<protein>
    <recommendedName>
        <fullName evidence="14">Peptide hydrolase</fullName>
        <ecNumber evidence="14">3.4.-.-</ecNumber>
    </recommendedName>
</protein>
<dbReference type="InterPro" id="IPR048024">
    <property type="entry name" value="Fxna-like_M28_dom"/>
</dbReference>
<evidence type="ECO:0000256" key="7">
    <source>
        <dbReference type="ARBA" id="ARBA00022801"/>
    </source>
</evidence>
<keyword evidence="18" id="KW-1185">Reference proteome</keyword>
<keyword evidence="12 15" id="KW-0472">Membrane</keyword>
<evidence type="ECO:0000256" key="13">
    <source>
        <dbReference type="ARBA" id="ARBA00023180"/>
    </source>
</evidence>
<dbReference type="FunCoup" id="A0A409WMK4">
    <property type="interactions" value="35"/>
</dbReference>
<dbReference type="InParanoid" id="A0A409WMK4"/>
<keyword evidence="13" id="KW-0325">Glycoprotein</keyword>
<comment type="subcellular location">
    <subcellularLocation>
        <location evidence="2">Endoplasmic reticulum membrane</location>
        <topology evidence="2">Multi-pass membrane protein</topology>
    </subcellularLocation>
</comment>
<feature type="transmembrane region" description="Helical" evidence="15">
    <location>
        <begin position="596"/>
        <end position="618"/>
    </location>
</feature>
<feature type="transmembrane region" description="Helical" evidence="15">
    <location>
        <begin position="528"/>
        <end position="549"/>
    </location>
</feature>
<name>A0A409WMK4_PSICY</name>
<evidence type="ECO:0000256" key="9">
    <source>
        <dbReference type="ARBA" id="ARBA00022833"/>
    </source>
</evidence>
<evidence type="ECO:0000256" key="2">
    <source>
        <dbReference type="ARBA" id="ARBA00004477"/>
    </source>
</evidence>
<proteinExistence type="inferred from homology"/>
<dbReference type="Pfam" id="PF04389">
    <property type="entry name" value="Peptidase_M28"/>
    <property type="match status" value="2"/>
</dbReference>
<evidence type="ECO:0000256" key="14">
    <source>
        <dbReference type="RuleBase" id="RU361240"/>
    </source>
</evidence>
<feature type="transmembrane region" description="Helical" evidence="15">
    <location>
        <begin position="500"/>
        <end position="521"/>
    </location>
</feature>
<feature type="transmembrane region" description="Helical" evidence="15">
    <location>
        <begin position="452"/>
        <end position="469"/>
    </location>
</feature>
<comment type="similarity">
    <text evidence="3 14">Belongs to the peptidase M28 family.</text>
</comment>
<keyword evidence="6 14" id="KW-0479">Metal-binding</keyword>
<evidence type="ECO:0000259" key="16">
    <source>
        <dbReference type="Pfam" id="PF04389"/>
    </source>
</evidence>
<gene>
    <name evidence="17" type="ORF">CVT25_002977</name>
</gene>
<keyword evidence="9 14" id="KW-0862">Zinc</keyword>
<comment type="caution">
    <text evidence="17">The sequence shown here is derived from an EMBL/GenBank/DDBJ whole genome shotgun (WGS) entry which is preliminary data.</text>
</comment>
<evidence type="ECO:0000256" key="1">
    <source>
        <dbReference type="ARBA" id="ARBA00001947"/>
    </source>
</evidence>
<evidence type="ECO:0000256" key="12">
    <source>
        <dbReference type="ARBA" id="ARBA00023136"/>
    </source>
</evidence>
<evidence type="ECO:0000256" key="6">
    <source>
        <dbReference type="ARBA" id="ARBA00022723"/>
    </source>
</evidence>
<evidence type="ECO:0000256" key="4">
    <source>
        <dbReference type="ARBA" id="ARBA00022670"/>
    </source>
</evidence>
<evidence type="ECO:0000256" key="3">
    <source>
        <dbReference type="ARBA" id="ARBA00010918"/>
    </source>
</evidence>
<evidence type="ECO:0000256" key="11">
    <source>
        <dbReference type="ARBA" id="ARBA00023049"/>
    </source>
</evidence>
<dbReference type="GO" id="GO:0008235">
    <property type="term" value="F:metalloexopeptidase activity"/>
    <property type="evidence" value="ECO:0007669"/>
    <property type="project" value="InterPro"/>
</dbReference>
<comment type="cofactor">
    <cofactor evidence="1">
        <name>Zn(2+)</name>
        <dbReference type="ChEBI" id="CHEBI:29105"/>
    </cofactor>
</comment>
<dbReference type="EC" id="3.4.-.-" evidence="14"/>
<feature type="domain" description="Peptidase M28" evidence="16">
    <location>
        <begin position="137"/>
        <end position="330"/>
    </location>
</feature>
<dbReference type="OrthoDB" id="76293at2759"/>
<dbReference type="GO" id="GO:0005789">
    <property type="term" value="C:endoplasmic reticulum membrane"/>
    <property type="evidence" value="ECO:0007669"/>
    <property type="project" value="UniProtKB-SubCell"/>
</dbReference>
<reference evidence="17 18" key="1">
    <citation type="journal article" date="2018" name="Evol. Lett.">
        <title>Horizontal gene cluster transfer increased hallucinogenic mushroom diversity.</title>
        <authorList>
            <person name="Reynolds H.T."/>
            <person name="Vijayakumar V."/>
            <person name="Gluck-Thaler E."/>
            <person name="Korotkin H.B."/>
            <person name="Matheny P.B."/>
            <person name="Slot J.C."/>
        </authorList>
    </citation>
    <scope>NUCLEOTIDE SEQUENCE [LARGE SCALE GENOMIC DNA]</scope>
    <source>
        <strain evidence="17 18">2631</strain>
    </source>
</reference>
<evidence type="ECO:0000256" key="15">
    <source>
        <dbReference type="SAM" id="Phobius"/>
    </source>
</evidence>
<evidence type="ECO:0000256" key="8">
    <source>
        <dbReference type="ARBA" id="ARBA00022824"/>
    </source>
</evidence>
<dbReference type="InterPro" id="IPR007484">
    <property type="entry name" value="Peptidase_M28"/>
</dbReference>
<dbReference type="STRING" id="93625.A0A409WMK4"/>
<dbReference type="FunFam" id="3.40.630.10:FF:000008">
    <property type="entry name" value="Endoplasmic reticulum metallopeptidase 1"/>
    <property type="match status" value="1"/>
</dbReference>
<dbReference type="Proteomes" id="UP000283269">
    <property type="component" value="Unassembled WGS sequence"/>
</dbReference>
<feature type="transmembrane region" description="Helical" evidence="15">
    <location>
        <begin position="412"/>
        <end position="432"/>
    </location>
</feature>
<feature type="domain" description="Peptidase M28" evidence="16">
    <location>
        <begin position="1148"/>
        <end position="1234"/>
    </location>
</feature>
<feature type="transmembrane region" description="Helical" evidence="15">
    <location>
        <begin position="476"/>
        <end position="494"/>
    </location>
</feature>
<feature type="transmembrane region" description="Helical" evidence="15">
    <location>
        <begin position="373"/>
        <end position="391"/>
    </location>
</feature>
<keyword evidence="8" id="KW-0256">Endoplasmic reticulum</keyword>
<dbReference type="CDD" id="cd03875">
    <property type="entry name" value="M28_Fxna_like"/>
    <property type="match status" value="1"/>
</dbReference>
<organism evidence="17 18">
    <name type="scientific">Psilocybe cyanescens</name>
    <dbReference type="NCBI Taxonomy" id="93625"/>
    <lineage>
        <taxon>Eukaryota</taxon>
        <taxon>Fungi</taxon>
        <taxon>Dikarya</taxon>
        <taxon>Basidiomycota</taxon>
        <taxon>Agaricomycotina</taxon>
        <taxon>Agaricomycetes</taxon>
        <taxon>Agaricomycetidae</taxon>
        <taxon>Agaricales</taxon>
        <taxon>Agaricineae</taxon>
        <taxon>Strophariaceae</taxon>
        <taxon>Psilocybe</taxon>
    </lineage>
</organism>
<dbReference type="PANTHER" id="PTHR12147">
    <property type="entry name" value="METALLOPEPTIDASE M28 FAMILY MEMBER"/>
    <property type="match status" value="1"/>
</dbReference>
<evidence type="ECO:0000256" key="10">
    <source>
        <dbReference type="ARBA" id="ARBA00022989"/>
    </source>
</evidence>
<dbReference type="InterPro" id="IPR045175">
    <property type="entry name" value="M28_fam"/>
</dbReference>
<accession>A0A409WMK4</accession>
<evidence type="ECO:0000313" key="18">
    <source>
        <dbReference type="Proteomes" id="UP000283269"/>
    </source>
</evidence>
<dbReference type="SUPFAM" id="SSF53187">
    <property type="entry name" value="Zn-dependent exopeptidases"/>
    <property type="match status" value="2"/>
</dbReference>
<keyword evidence="4 14" id="KW-0645">Protease</keyword>
<keyword evidence="7 14" id="KW-0378">Hydrolase</keyword>
<dbReference type="EMBL" id="NHYD01003360">
    <property type="protein sequence ID" value="PPQ79823.1"/>
    <property type="molecule type" value="Genomic_DNA"/>
</dbReference>
<dbReference type="Gene3D" id="3.40.630.10">
    <property type="entry name" value="Zn peptidases"/>
    <property type="match status" value="2"/>
</dbReference>
<dbReference type="GO" id="GO:0006508">
    <property type="term" value="P:proteolysis"/>
    <property type="evidence" value="ECO:0007669"/>
    <property type="project" value="UniProtKB-KW"/>
</dbReference>
<keyword evidence="10 15" id="KW-1133">Transmembrane helix</keyword>
<keyword evidence="11" id="KW-0482">Metalloprotease</keyword>
<dbReference type="GO" id="GO:0046872">
    <property type="term" value="F:metal ion binding"/>
    <property type="evidence" value="ECO:0007669"/>
    <property type="project" value="UniProtKB-KW"/>
</dbReference>
<keyword evidence="5 15" id="KW-0812">Transmembrane</keyword>
<dbReference type="PANTHER" id="PTHR12147:SF22">
    <property type="entry name" value="ENDOPLASMIC RETICULUM METALLOPEPTIDASE 1"/>
    <property type="match status" value="1"/>
</dbReference>
<evidence type="ECO:0000313" key="17">
    <source>
        <dbReference type="EMBL" id="PPQ79823.1"/>
    </source>
</evidence>